<sequence>MDPWRNGSASDSRSEALFPIVLASKHASNGPTDPTFFIFLSEALFTNSLTSGLKMELCSLVYGATVLNVVPPFPFSSMDKREGSNLMVLPTTLIDLTVMKYSKEASLRGLGKRVSKERSWEEDCRREKAVLGRKVVFLQDPAFALFGEALEEIVGGGAAGEDSGELLGGGDGDEVVTQVGEEDEAGEGVEDVEGAGVVGATWFEGGVAAIAGERSRAVFGGTGEGSVGGGVVLRVTVVP</sequence>
<gene>
    <name evidence="1" type="ORF">G2W53_034748</name>
</gene>
<evidence type="ECO:0000313" key="2">
    <source>
        <dbReference type="Proteomes" id="UP000634136"/>
    </source>
</evidence>
<dbReference type="AlphaFoldDB" id="A0A834W963"/>
<accession>A0A834W963</accession>
<keyword evidence="2" id="KW-1185">Reference proteome</keyword>
<dbReference type="Proteomes" id="UP000634136">
    <property type="component" value="Unassembled WGS sequence"/>
</dbReference>
<proteinExistence type="predicted"/>
<protein>
    <submittedName>
        <fullName evidence="1">Uncharacterized protein</fullName>
    </submittedName>
</protein>
<reference evidence="1" key="1">
    <citation type="submission" date="2020-09" db="EMBL/GenBank/DDBJ databases">
        <title>Genome-Enabled Discovery of Anthraquinone Biosynthesis in Senna tora.</title>
        <authorList>
            <person name="Kang S.-H."/>
            <person name="Pandey R.P."/>
            <person name="Lee C.-M."/>
            <person name="Sim J.-S."/>
            <person name="Jeong J.-T."/>
            <person name="Choi B.-S."/>
            <person name="Jung M."/>
            <person name="Ginzburg D."/>
            <person name="Zhao K."/>
            <person name="Won S.Y."/>
            <person name="Oh T.-J."/>
            <person name="Yu Y."/>
            <person name="Kim N.-H."/>
            <person name="Lee O.R."/>
            <person name="Lee T.-H."/>
            <person name="Bashyal P."/>
            <person name="Kim T.-S."/>
            <person name="Lee W.-H."/>
            <person name="Kawkins C."/>
            <person name="Kim C.-K."/>
            <person name="Kim J.S."/>
            <person name="Ahn B.O."/>
            <person name="Rhee S.Y."/>
            <person name="Sohng J.K."/>
        </authorList>
    </citation>
    <scope>NUCLEOTIDE SEQUENCE</scope>
    <source>
        <tissue evidence="1">Leaf</tissue>
    </source>
</reference>
<organism evidence="1 2">
    <name type="scientific">Senna tora</name>
    <dbReference type="NCBI Taxonomy" id="362788"/>
    <lineage>
        <taxon>Eukaryota</taxon>
        <taxon>Viridiplantae</taxon>
        <taxon>Streptophyta</taxon>
        <taxon>Embryophyta</taxon>
        <taxon>Tracheophyta</taxon>
        <taxon>Spermatophyta</taxon>
        <taxon>Magnoliopsida</taxon>
        <taxon>eudicotyledons</taxon>
        <taxon>Gunneridae</taxon>
        <taxon>Pentapetalae</taxon>
        <taxon>rosids</taxon>
        <taxon>fabids</taxon>
        <taxon>Fabales</taxon>
        <taxon>Fabaceae</taxon>
        <taxon>Caesalpinioideae</taxon>
        <taxon>Cassia clade</taxon>
        <taxon>Senna</taxon>
    </lineage>
</organism>
<evidence type="ECO:0000313" key="1">
    <source>
        <dbReference type="EMBL" id="KAF7813772.1"/>
    </source>
</evidence>
<comment type="caution">
    <text evidence="1">The sequence shown here is derived from an EMBL/GenBank/DDBJ whole genome shotgun (WGS) entry which is preliminary data.</text>
</comment>
<name>A0A834W963_9FABA</name>
<dbReference type="EMBL" id="JAAIUW010000010">
    <property type="protein sequence ID" value="KAF7813772.1"/>
    <property type="molecule type" value="Genomic_DNA"/>
</dbReference>